<name>A0A4R7FFJ4_9MICO</name>
<evidence type="ECO:0000313" key="1">
    <source>
        <dbReference type="EMBL" id="TDS74913.1"/>
    </source>
</evidence>
<evidence type="ECO:0000313" key="2">
    <source>
        <dbReference type="Proteomes" id="UP000295344"/>
    </source>
</evidence>
<protein>
    <submittedName>
        <fullName evidence="1">Uncharacterized protein</fullName>
    </submittedName>
</protein>
<dbReference type="Gene3D" id="3.40.50.720">
    <property type="entry name" value="NAD(P)-binding Rossmann-like Domain"/>
    <property type="match status" value="1"/>
</dbReference>
<dbReference type="Proteomes" id="UP000295344">
    <property type="component" value="Unassembled WGS sequence"/>
</dbReference>
<dbReference type="EMBL" id="SOAM01000004">
    <property type="protein sequence ID" value="TDS74913.1"/>
    <property type="molecule type" value="Genomic_DNA"/>
</dbReference>
<proteinExistence type="predicted"/>
<dbReference type="AlphaFoldDB" id="A0A4R7FFJ4"/>
<accession>A0A4R7FFJ4</accession>
<comment type="caution">
    <text evidence="1">The sequence shown here is derived from an EMBL/GenBank/DDBJ whole genome shotgun (WGS) entry which is preliminary data.</text>
</comment>
<keyword evidence="2" id="KW-1185">Reference proteome</keyword>
<sequence>MDAALEQAVERFLFLGSPCIDPKSAPHPIKADTLLTGHLAETNDA</sequence>
<gene>
    <name evidence="1" type="ORF">CLV52_3435</name>
</gene>
<reference evidence="1 2" key="1">
    <citation type="submission" date="2019-03" db="EMBL/GenBank/DDBJ databases">
        <title>Genomic Encyclopedia of Archaeal and Bacterial Type Strains, Phase II (KMG-II): from individual species to whole genera.</title>
        <authorList>
            <person name="Goeker M."/>
        </authorList>
    </citation>
    <scope>NUCLEOTIDE SEQUENCE [LARGE SCALE GENOMIC DNA]</scope>
    <source>
        <strain evidence="1 2">DSM 24782</strain>
    </source>
</reference>
<organism evidence="1 2">
    <name type="scientific">Amnibacterium kyonggiense</name>
    <dbReference type="NCBI Taxonomy" id="595671"/>
    <lineage>
        <taxon>Bacteria</taxon>
        <taxon>Bacillati</taxon>
        <taxon>Actinomycetota</taxon>
        <taxon>Actinomycetes</taxon>
        <taxon>Micrococcales</taxon>
        <taxon>Microbacteriaceae</taxon>
        <taxon>Amnibacterium</taxon>
    </lineage>
</organism>